<feature type="transmembrane region" description="Helical" evidence="2">
    <location>
        <begin position="123"/>
        <end position="141"/>
    </location>
</feature>
<gene>
    <name evidence="3" type="ORF">GCM10022267_61540</name>
</gene>
<sequence>MRTVARLVTAAAAVVGYVALILAITAGQDLRERNAFREAPAQYAAFVAALNTGSTTDLRAVASWFRKHSPSTSTAAASISLGASAAEDGDLDLARRYTDDVAAKIEQDQQALDRTTSEAWSRAVPWLLVIGTLLTAAALVLRHRRRAANAEVVELVLQYVPPKPRWRRPVFLVVSGIGHTLLVCGFLAVVAATRANDLPWAARGFLLAGGVAALPVACFVLRHSRPRAARGAAQALRADWRKPVLPARFRRRPGRRGRRRTAPARCRPGCSASTRGRSTSSGRSARSALSSRWAGRASGCRTSARRGSTCQVTTGSPVSCG</sequence>
<protein>
    <submittedName>
        <fullName evidence="3">Uncharacterized protein</fullName>
    </submittedName>
</protein>
<evidence type="ECO:0000313" key="4">
    <source>
        <dbReference type="Proteomes" id="UP001500711"/>
    </source>
</evidence>
<dbReference type="Proteomes" id="UP001500711">
    <property type="component" value="Unassembled WGS sequence"/>
</dbReference>
<keyword evidence="2" id="KW-0472">Membrane</keyword>
<feature type="transmembrane region" description="Helical" evidence="2">
    <location>
        <begin position="200"/>
        <end position="221"/>
    </location>
</feature>
<feature type="transmembrane region" description="Helical" evidence="2">
    <location>
        <begin position="7"/>
        <end position="27"/>
    </location>
</feature>
<feature type="transmembrane region" description="Helical" evidence="2">
    <location>
        <begin position="170"/>
        <end position="194"/>
    </location>
</feature>
<reference evidence="4" key="1">
    <citation type="journal article" date="2019" name="Int. J. Syst. Evol. Microbiol.">
        <title>The Global Catalogue of Microorganisms (GCM) 10K type strain sequencing project: providing services to taxonomists for standard genome sequencing and annotation.</title>
        <authorList>
            <consortium name="The Broad Institute Genomics Platform"/>
            <consortium name="The Broad Institute Genome Sequencing Center for Infectious Disease"/>
            <person name="Wu L."/>
            <person name="Ma J."/>
        </authorList>
    </citation>
    <scope>NUCLEOTIDE SEQUENCE [LARGE SCALE GENOMIC DNA]</scope>
    <source>
        <strain evidence="4">JCM 17494</strain>
    </source>
</reference>
<proteinExistence type="predicted"/>
<name>A0ABP7BRG9_9PSEU</name>
<evidence type="ECO:0000256" key="1">
    <source>
        <dbReference type="SAM" id="MobiDB-lite"/>
    </source>
</evidence>
<dbReference type="EMBL" id="BAABBE010000020">
    <property type="protein sequence ID" value="GAA3666833.1"/>
    <property type="molecule type" value="Genomic_DNA"/>
</dbReference>
<organism evidence="3 4">
    <name type="scientific">Lentzea roselyniae</name>
    <dbReference type="NCBI Taxonomy" id="531940"/>
    <lineage>
        <taxon>Bacteria</taxon>
        <taxon>Bacillati</taxon>
        <taxon>Actinomycetota</taxon>
        <taxon>Actinomycetes</taxon>
        <taxon>Pseudonocardiales</taxon>
        <taxon>Pseudonocardiaceae</taxon>
        <taxon>Lentzea</taxon>
    </lineage>
</organism>
<keyword evidence="2" id="KW-1133">Transmembrane helix</keyword>
<accession>A0ABP7BRG9</accession>
<keyword evidence="2" id="KW-0812">Transmembrane</keyword>
<evidence type="ECO:0000313" key="3">
    <source>
        <dbReference type="EMBL" id="GAA3666833.1"/>
    </source>
</evidence>
<feature type="compositionally biased region" description="Low complexity" evidence="1">
    <location>
        <begin position="263"/>
        <end position="290"/>
    </location>
</feature>
<keyword evidence="4" id="KW-1185">Reference proteome</keyword>
<feature type="region of interest" description="Disordered" evidence="1">
    <location>
        <begin position="251"/>
        <end position="290"/>
    </location>
</feature>
<comment type="caution">
    <text evidence="3">The sequence shown here is derived from an EMBL/GenBank/DDBJ whole genome shotgun (WGS) entry which is preliminary data.</text>
</comment>
<feature type="compositionally biased region" description="Basic residues" evidence="1">
    <location>
        <begin position="251"/>
        <end position="262"/>
    </location>
</feature>
<evidence type="ECO:0000256" key="2">
    <source>
        <dbReference type="SAM" id="Phobius"/>
    </source>
</evidence>